<gene>
    <name evidence="1" type="ORF">WMY93_006042</name>
</gene>
<keyword evidence="2" id="KW-1185">Reference proteome</keyword>
<dbReference type="AlphaFoldDB" id="A0AAW0PIQ4"/>
<protein>
    <submittedName>
        <fullName evidence="1">Uncharacterized protein</fullName>
    </submittedName>
</protein>
<organism evidence="1 2">
    <name type="scientific">Mugilogobius chulae</name>
    <name type="common">yellowstripe goby</name>
    <dbReference type="NCBI Taxonomy" id="88201"/>
    <lineage>
        <taxon>Eukaryota</taxon>
        <taxon>Metazoa</taxon>
        <taxon>Chordata</taxon>
        <taxon>Craniata</taxon>
        <taxon>Vertebrata</taxon>
        <taxon>Euteleostomi</taxon>
        <taxon>Actinopterygii</taxon>
        <taxon>Neopterygii</taxon>
        <taxon>Teleostei</taxon>
        <taxon>Neoteleostei</taxon>
        <taxon>Acanthomorphata</taxon>
        <taxon>Gobiaria</taxon>
        <taxon>Gobiiformes</taxon>
        <taxon>Gobioidei</taxon>
        <taxon>Gobiidae</taxon>
        <taxon>Gobionellinae</taxon>
        <taxon>Mugilogobius</taxon>
    </lineage>
</organism>
<reference evidence="2" key="1">
    <citation type="submission" date="2024-04" db="EMBL/GenBank/DDBJ databases">
        <title>Salinicola lusitanus LLJ914,a marine bacterium isolated from the Okinawa Trough.</title>
        <authorList>
            <person name="Li J."/>
        </authorList>
    </citation>
    <scope>NUCLEOTIDE SEQUENCE [LARGE SCALE GENOMIC DNA]</scope>
</reference>
<evidence type="ECO:0000313" key="2">
    <source>
        <dbReference type="Proteomes" id="UP001460270"/>
    </source>
</evidence>
<name>A0AAW0PIQ4_9GOBI</name>
<accession>A0AAW0PIQ4</accession>
<dbReference type="EMBL" id="JBBPFD010000004">
    <property type="protein sequence ID" value="KAK7929647.1"/>
    <property type="molecule type" value="Genomic_DNA"/>
</dbReference>
<sequence length="132" mass="14630">MREADFLIKYLLCIDMSRRCPLSVLLTQFLMNPSDGSPHPGVTAPSILALTFVPAACRNAQARQESVHGQFDRSGRRPDAGPIVNNRVRWLDVGRELYYGLLLSLACWESSLSSVSPSNYCSELCMGTLCTF</sequence>
<proteinExistence type="predicted"/>
<dbReference type="Proteomes" id="UP001460270">
    <property type="component" value="Unassembled WGS sequence"/>
</dbReference>
<evidence type="ECO:0000313" key="1">
    <source>
        <dbReference type="EMBL" id="KAK7929647.1"/>
    </source>
</evidence>
<comment type="caution">
    <text evidence="1">The sequence shown here is derived from an EMBL/GenBank/DDBJ whole genome shotgun (WGS) entry which is preliminary data.</text>
</comment>